<evidence type="ECO:0000259" key="2">
    <source>
        <dbReference type="Pfam" id="PF08241"/>
    </source>
</evidence>
<proteinExistence type="predicted"/>
<organism evidence="3 4">
    <name type="scientific">Ornatilinea apprima</name>
    <dbReference type="NCBI Taxonomy" id="1134406"/>
    <lineage>
        <taxon>Bacteria</taxon>
        <taxon>Bacillati</taxon>
        <taxon>Chloroflexota</taxon>
        <taxon>Anaerolineae</taxon>
        <taxon>Anaerolineales</taxon>
        <taxon>Anaerolineaceae</taxon>
        <taxon>Ornatilinea</taxon>
    </lineage>
</organism>
<evidence type="ECO:0000313" key="3">
    <source>
        <dbReference type="EMBL" id="KPL72206.1"/>
    </source>
</evidence>
<dbReference type="OrthoDB" id="9772751at2"/>
<dbReference type="RefSeq" id="WP_075063920.1">
    <property type="nucleotide sequence ID" value="NZ_LGCL01000039.1"/>
</dbReference>
<sequence length="266" mass="30172">MKIEYQETTNDLMTRIDIHNRFGGRNIDEWMLQILPLQKGMKILDVGCGAGKQCFGYHNHLQGECDITGGDVNEELLTKARTENAKIGNPVKFMSLNFNERFPFEDNSFDLLSCCFAIYYAEDIPFTIREMHRVLKPGGTLFSSGPMPDNKKTFYDIIREATGKPIPPMPGSSRYSTEIYGAVKDTFSSSRVEIFENPLTFTNAQPFIDYTRASLSEDRKLWGSLFQGADDFEKVMEKITEVANRWVERDGKIVMTKVVGGILGTK</sequence>
<name>A0A0P6WT05_9CHLR</name>
<gene>
    <name evidence="3" type="ORF">ADN00_15380</name>
</gene>
<feature type="domain" description="Methyltransferase type 11" evidence="2">
    <location>
        <begin position="44"/>
        <end position="142"/>
    </location>
</feature>
<dbReference type="PANTHER" id="PTHR44068">
    <property type="entry name" value="ZGC:194242"/>
    <property type="match status" value="1"/>
</dbReference>
<dbReference type="Pfam" id="PF08241">
    <property type="entry name" value="Methyltransf_11"/>
    <property type="match status" value="1"/>
</dbReference>
<keyword evidence="1" id="KW-0808">Transferase</keyword>
<dbReference type="AlphaFoldDB" id="A0A0P6WT05"/>
<dbReference type="Proteomes" id="UP000050417">
    <property type="component" value="Unassembled WGS sequence"/>
</dbReference>
<dbReference type="STRING" id="1134406.ADN00_15380"/>
<protein>
    <recommendedName>
        <fullName evidence="2">Methyltransferase type 11 domain-containing protein</fullName>
    </recommendedName>
</protein>
<comment type="caution">
    <text evidence="3">The sequence shown here is derived from an EMBL/GenBank/DDBJ whole genome shotgun (WGS) entry which is preliminary data.</text>
</comment>
<dbReference type="InterPro" id="IPR050447">
    <property type="entry name" value="Erg6_SMT_methyltransf"/>
</dbReference>
<dbReference type="GO" id="GO:0008757">
    <property type="term" value="F:S-adenosylmethionine-dependent methyltransferase activity"/>
    <property type="evidence" value="ECO:0007669"/>
    <property type="project" value="InterPro"/>
</dbReference>
<dbReference type="InterPro" id="IPR029063">
    <property type="entry name" value="SAM-dependent_MTases_sf"/>
</dbReference>
<evidence type="ECO:0000313" key="4">
    <source>
        <dbReference type="Proteomes" id="UP000050417"/>
    </source>
</evidence>
<evidence type="ECO:0000256" key="1">
    <source>
        <dbReference type="ARBA" id="ARBA00022679"/>
    </source>
</evidence>
<accession>A0A0P6WT05</accession>
<dbReference type="PANTHER" id="PTHR44068:SF11">
    <property type="entry name" value="GERANYL DIPHOSPHATE 2-C-METHYLTRANSFERASE"/>
    <property type="match status" value="1"/>
</dbReference>
<dbReference type="CDD" id="cd02440">
    <property type="entry name" value="AdoMet_MTases"/>
    <property type="match status" value="1"/>
</dbReference>
<keyword evidence="4" id="KW-1185">Reference proteome</keyword>
<dbReference type="SUPFAM" id="SSF53335">
    <property type="entry name" value="S-adenosyl-L-methionine-dependent methyltransferases"/>
    <property type="match status" value="1"/>
</dbReference>
<reference evidence="3 4" key="1">
    <citation type="submission" date="2015-07" db="EMBL/GenBank/DDBJ databases">
        <title>Genome sequence of Ornatilinea apprima DSM 23815.</title>
        <authorList>
            <person name="Hemp J."/>
            <person name="Ward L.M."/>
            <person name="Pace L.A."/>
            <person name="Fischer W.W."/>
        </authorList>
    </citation>
    <scope>NUCLEOTIDE SEQUENCE [LARGE SCALE GENOMIC DNA]</scope>
    <source>
        <strain evidence="3 4">P3M-1</strain>
    </source>
</reference>
<dbReference type="Gene3D" id="3.40.50.150">
    <property type="entry name" value="Vaccinia Virus protein VP39"/>
    <property type="match status" value="1"/>
</dbReference>
<dbReference type="EMBL" id="LGCL01000039">
    <property type="protein sequence ID" value="KPL72206.1"/>
    <property type="molecule type" value="Genomic_DNA"/>
</dbReference>
<dbReference type="InterPro" id="IPR013216">
    <property type="entry name" value="Methyltransf_11"/>
</dbReference>